<dbReference type="AlphaFoldDB" id="A0A1I6G9U4"/>
<dbReference type="EMBL" id="FOYV01000001">
    <property type="protein sequence ID" value="SFR38948.1"/>
    <property type="molecule type" value="Genomic_DNA"/>
</dbReference>
<dbReference type="Pfam" id="PF06568">
    <property type="entry name" value="YjiS-like"/>
    <property type="match status" value="1"/>
</dbReference>
<dbReference type="OrthoDB" id="7376415at2"/>
<gene>
    <name evidence="2" type="ORF">SAMN04488073_0285</name>
</gene>
<dbReference type="InterPro" id="IPR009506">
    <property type="entry name" value="YjiS-like"/>
</dbReference>
<evidence type="ECO:0000313" key="3">
    <source>
        <dbReference type="Proteomes" id="UP000199290"/>
    </source>
</evidence>
<organism evidence="2 3">
    <name type="scientific">Marinobacter gudaonensis</name>
    <dbReference type="NCBI Taxonomy" id="375760"/>
    <lineage>
        <taxon>Bacteria</taxon>
        <taxon>Pseudomonadati</taxon>
        <taxon>Pseudomonadota</taxon>
        <taxon>Gammaproteobacteria</taxon>
        <taxon>Pseudomonadales</taxon>
        <taxon>Marinobacteraceae</taxon>
        <taxon>Marinobacter</taxon>
    </lineage>
</organism>
<name>A0A1I6G9U4_9GAMM</name>
<dbReference type="RefSeq" id="WP_139229615.1">
    <property type="nucleotide sequence ID" value="NZ_FOYV01000001.1"/>
</dbReference>
<feature type="domain" description="YjiS-like" evidence="1">
    <location>
        <begin position="5"/>
        <end position="36"/>
    </location>
</feature>
<evidence type="ECO:0000313" key="2">
    <source>
        <dbReference type="EMBL" id="SFR38948.1"/>
    </source>
</evidence>
<dbReference type="Proteomes" id="UP000199290">
    <property type="component" value="Unassembled WGS sequence"/>
</dbReference>
<proteinExistence type="predicted"/>
<accession>A0A1I6G9U4</accession>
<evidence type="ECO:0000259" key="1">
    <source>
        <dbReference type="Pfam" id="PF06568"/>
    </source>
</evidence>
<keyword evidence="3" id="KW-1185">Reference proteome</keyword>
<reference evidence="3" key="1">
    <citation type="submission" date="2016-10" db="EMBL/GenBank/DDBJ databases">
        <authorList>
            <person name="Varghese N."/>
            <person name="Submissions S."/>
        </authorList>
    </citation>
    <scope>NUCLEOTIDE SEQUENCE [LARGE SCALE GENOMIC DNA]</scope>
    <source>
        <strain evidence="3">CGMCC 1.6294</strain>
    </source>
</reference>
<sequence>MKRAASLYKGWRMKRSFVHLVATMDPRLLNDVGFSPEIVERKLSTPFWKF</sequence>
<protein>
    <submittedName>
        <fullName evidence="2">Uncharacterized conserved protein YjiS, DUF1127 family</fullName>
    </submittedName>
</protein>